<keyword evidence="2" id="KW-0732">Signal</keyword>
<name>A0A9J7EWJ7_SPOLT</name>
<evidence type="ECO:0000256" key="6">
    <source>
        <dbReference type="ARBA" id="ARBA00023180"/>
    </source>
</evidence>
<dbReference type="InterPro" id="IPR038565">
    <property type="entry name" value="CLIP_sf"/>
</dbReference>
<comment type="domain">
    <text evidence="9">The clip domain consists of 35-55 residues which are 'knitted' together usually by 3 conserved disulfide bonds forming a clip-like compact structure.</text>
</comment>
<keyword evidence="3 8" id="KW-0378">Hydrolase</keyword>
<feature type="domain" description="Peptidase S1" evidence="11">
    <location>
        <begin position="243"/>
        <end position="506"/>
    </location>
</feature>
<dbReference type="PROSITE" id="PS00135">
    <property type="entry name" value="TRYPSIN_SER"/>
    <property type="match status" value="1"/>
</dbReference>
<comment type="subcellular location">
    <subcellularLocation>
        <location evidence="9">Secreted</location>
    </subcellularLocation>
</comment>
<dbReference type="PROSITE" id="PS00134">
    <property type="entry name" value="TRYPSIN_HIS"/>
    <property type="match status" value="1"/>
</dbReference>
<gene>
    <name evidence="14" type="primary">LOC111364783</name>
</gene>
<keyword evidence="13" id="KW-1185">Reference proteome</keyword>
<feature type="transmembrane region" description="Helical" evidence="10">
    <location>
        <begin position="53"/>
        <end position="74"/>
    </location>
</feature>
<proteinExistence type="inferred from homology"/>
<dbReference type="EC" id="3.4.21.-" evidence="8"/>
<dbReference type="AlphaFoldDB" id="A0A9J7EWJ7"/>
<dbReference type="PRINTS" id="PR00722">
    <property type="entry name" value="CHYMOTRYPSIN"/>
</dbReference>
<dbReference type="InterPro" id="IPR051487">
    <property type="entry name" value="Ser/Thr_Proteases_Immune/Dev"/>
</dbReference>
<dbReference type="Pfam" id="PF12032">
    <property type="entry name" value="CLIP"/>
    <property type="match status" value="2"/>
</dbReference>
<keyword evidence="6" id="KW-0325">Glycoprotein</keyword>
<evidence type="ECO:0000256" key="4">
    <source>
        <dbReference type="ARBA" id="ARBA00022825"/>
    </source>
</evidence>
<dbReference type="InterPro" id="IPR001254">
    <property type="entry name" value="Trypsin_dom"/>
</dbReference>
<dbReference type="Gene3D" id="2.40.10.10">
    <property type="entry name" value="Trypsin-like serine proteases"/>
    <property type="match status" value="2"/>
</dbReference>
<dbReference type="OrthoDB" id="9981647at2759"/>
<evidence type="ECO:0000313" key="13">
    <source>
        <dbReference type="Proteomes" id="UP000301870"/>
    </source>
</evidence>
<dbReference type="KEGG" id="sliu:111364783"/>
<sequence length="507" mass="55676">MYKVIPVHKRKVIFSSLCIIKNTGSIRLYGQSTRELGNEWFCKEHVQFFLRKVILSLKMMFLGFLFGAMCLGLVCGQYSQCQKPVGEVGEYLPINQCAHLKKILDKPNKSAEDIALLKKLHCGFVGNMPQVWCAKQGGSEAGACITPDGKPGTCINVYSCPQISNLLKPPVSSQNMAFVRNSACRGPHKFNVCCGISSASPDGDFLDSRTRDENKACRPHMTAYPPAPSTGCCGSSAEVGNKIVGAGGEATEIDQYPWTALIEYETKQELLLCGGVLISGRYVLTAAHCIAGVTLKNGTPKFIRLGEYNITNEGRDCKVTSGGGQDCTEGVTRIEIERTIPHPEYNPIKTARWNDIGLIRLKEVAPYTDFIRPVCLPTKDITLSRNRDAFFTMFVTGWGATENKKFSDVKLEVEVPFVPLEQCQPAYSSDIHPSRKLWKGQLCAGGRNGTDSCKGDSGGPLMYENNKLFELAGVVSFGKDPCGIQGVPGVYSNVYEYRDWIRSVIVP</sequence>
<comment type="similarity">
    <text evidence="7 9">Belongs to the peptidase S1 family. CLIP subfamily.</text>
</comment>
<dbReference type="RefSeq" id="XP_022837588.1">
    <property type="nucleotide sequence ID" value="XM_022981820.1"/>
</dbReference>
<evidence type="ECO:0000313" key="14">
    <source>
        <dbReference type="RefSeq" id="XP_022837588.1"/>
    </source>
</evidence>
<keyword evidence="9" id="KW-0964">Secreted</keyword>
<dbReference type="PANTHER" id="PTHR24256">
    <property type="entry name" value="TRYPTASE-RELATED"/>
    <property type="match status" value="1"/>
</dbReference>
<evidence type="ECO:0000256" key="10">
    <source>
        <dbReference type="SAM" id="Phobius"/>
    </source>
</evidence>
<dbReference type="GO" id="GO:0006508">
    <property type="term" value="P:proteolysis"/>
    <property type="evidence" value="ECO:0007669"/>
    <property type="project" value="UniProtKB-KW"/>
</dbReference>
<dbReference type="GeneID" id="111364783"/>
<dbReference type="InterPro" id="IPR001314">
    <property type="entry name" value="Peptidase_S1A"/>
</dbReference>
<accession>A0A9J7EWJ7</accession>
<keyword evidence="5" id="KW-1015">Disulfide bond</keyword>
<evidence type="ECO:0000256" key="5">
    <source>
        <dbReference type="ARBA" id="ARBA00023157"/>
    </source>
</evidence>
<evidence type="ECO:0000256" key="1">
    <source>
        <dbReference type="ARBA" id="ARBA00022670"/>
    </source>
</evidence>
<evidence type="ECO:0000256" key="3">
    <source>
        <dbReference type="ARBA" id="ARBA00022801"/>
    </source>
</evidence>
<keyword evidence="1 8" id="KW-0645">Protease</keyword>
<dbReference type="InterPro" id="IPR009003">
    <property type="entry name" value="Peptidase_S1_PA"/>
</dbReference>
<keyword evidence="10" id="KW-0812">Transmembrane</keyword>
<evidence type="ECO:0000256" key="9">
    <source>
        <dbReference type="RuleBase" id="RU366078"/>
    </source>
</evidence>
<dbReference type="CDD" id="cd00190">
    <property type="entry name" value="Tryp_SPc"/>
    <property type="match status" value="1"/>
</dbReference>
<dbReference type="GO" id="GO:0004252">
    <property type="term" value="F:serine-type endopeptidase activity"/>
    <property type="evidence" value="ECO:0007669"/>
    <property type="project" value="UniProtKB-UniRule"/>
</dbReference>
<evidence type="ECO:0000259" key="11">
    <source>
        <dbReference type="PROSITE" id="PS50240"/>
    </source>
</evidence>
<keyword evidence="4 8" id="KW-0720">Serine protease</keyword>
<dbReference type="SUPFAM" id="SSF50494">
    <property type="entry name" value="Trypsin-like serine proteases"/>
    <property type="match status" value="1"/>
</dbReference>
<dbReference type="InterPro" id="IPR022700">
    <property type="entry name" value="CLIP"/>
</dbReference>
<dbReference type="Pfam" id="PF00089">
    <property type="entry name" value="Trypsin"/>
    <property type="match status" value="1"/>
</dbReference>
<dbReference type="GO" id="GO:0005576">
    <property type="term" value="C:extracellular region"/>
    <property type="evidence" value="ECO:0007669"/>
    <property type="project" value="UniProtKB-SubCell"/>
</dbReference>
<organism evidence="13 14">
    <name type="scientific">Spodoptera litura</name>
    <name type="common">Asian cotton leafworm</name>
    <dbReference type="NCBI Taxonomy" id="69820"/>
    <lineage>
        <taxon>Eukaryota</taxon>
        <taxon>Metazoa</taxon>
        <taxon>Ecdysozoa</taxon>
        <taxon>Arthropoda</taxon>
        <taxon>Hexapoda</taxon>
        <taxon>Insecta</taxon>
        <taxon>Pterygota</taxon>
        <taxon>Neoptera</taxon>
        <taxon>Endopterygota</taxon>
        <taxon>Lepidoptera</taxon>
        <taxon>Glossata</taxon>
        <taxon>Ditrysia</taxon>
        <taxon>Noctuoidea</taxon>
        <taxon>Noctuidae</taxon>
        <taxon>Amphipyrinae</taxon>
        <taxon>Spodoptera</taxon>
    </lineage>
</organism>
<protein>
    <recommendedName>
        <fullName evidence="9">CLIP domain-containing serine protease</fullName>
        <ecNumber evidence="8">3.4.21.-</ecNumber>
    </recommendedName>
</protein>
<keyword evidence="10" id="KW-0472">Membrane</keyword>
<dbReference type="FunFam" id="2.40.10.10:FF:000028">
    <property type="entry name" value="Serine protease easter"/>
    <property type="match status" value="1"/>
</dbReference>
<dbReference type="PROSITE" id="PS50240">
    <property type="entry name" value="TRYPSIN_DOM"/>
    <property type="match status" value="1"/>
</dbReference>
<feature type="domain" description="Clip" evidence="12">
    <location>
        <begin position="143"/>
        <end position="194"/>
    </location>
</feature>
<dbReference type="Proteomes" id="UP000301870">
    <property type="component" value="Chromosome 5"/>
</dbReference>
<dbReference type="InterPro" id="IPR018114">
    <property type="entry name" value="TRYPSIN_HIS"/>
</dbReference>
<dbReference type="SMART" id="SM00020">
    <property type="entry name" value="Tryp_SPc"/>
    <property type="match status" value="1"/>
</dbReference>
<keyword evidence="10" id="KW-1133">Transmembrane helix</keyword>
<dbReference type="PROSITE" id="PS51888">
    <property type="entry name" value="CLIP"/>
    <property type="match status" value="1"/>
</dbReference>
<reference evidence="14" key="1">
    <citation type="submission" date="2025-08" db="UniProtKB">
        <authorList>
            <consortium name="RefSeq"/>
        </authorList>
    </citation>
    <scope>IDENTIFICATION</scope>
    <source>
        <strain evidence="14">Ishihara</strain>
        <tissue evidence="14">Whole body</tissue>
    </source>
</reference>
<evidence type="ECO:0000256" key="2">
    <source>
        <dbReference type="ARBA" id="ARBA00022729"/>
    </source>
</evidence>
<dbReference type="InterPro" id="IPR033116">
    <property type="entry name" value="TRYPSIN_SER"/>
</dbReference>
<dbReference type="SMART" id="SM00680">
    <property type="entry name" value="CLIP"/>
    <property type="match status" value="2"/>
</dbReference>
<dbReference type="FunFam" id="2.40.10.10:FF:000002">
    <property type="entry name" value="Transmembrane protease serine"/>
    <property type="match status" value="1"/>
</dbReference>
<evidence type="ECO:0000256" key="7">
    <source>
        <dbReference type="ARBA" id="ARBA00024195"/>
    </source>
</evidence>
<evidence type="ECO:0000256" key="8">
    <source>
        <dbReference type="RuleBase" id="RU363034"/>
    </source>
</evidence>
<dbReference type="Gene3D" id="3.30.1640.30">
    <property type="match status" value="2"/>
</dbReference>
<evidence type="ECO:0000259" key="12">
    <source>
        <dbReference type="PROSITE" id="PS51888"/>
    </source>
</evidence>
<dbReference type="InterPro" id="IPR043504">
    <property type="entry name" value="Peptidase_S1_PA_chymotrypsin"/>
</dbReference>